<feature type="compositionally biased region" description="Basic and acidic residues" evidence="6">
    <location>
        <begin position="143"/>
        <end position="174"/>
    </location>
</feature>
<dbReference type="InterPro" id="IPR052211">
    <property type="entry name" value="Cpx_auxiliary_protein"/>
</dbReference>
<dbReference type="InterPro" id="IPR012899">
    <property type="entry name" value="LTXXQ"/>
</dbReference>
<dbReference type="AlphaFoldDB" id="A0A550JH06"/>
<reference evidence="8 9" key="1">
    <citation type="submission" date="2019-07" db="EMBL/GenBank/DDBJ databases">
        <title>Insights of Desulfuromonas acetexigens electromicrobiology.</title>
        <authorList>
            <person name="Katuri K."/>
            <person name="Sapireddy V."/>
            <person name="Shaw D.R."/>
            <person name="Saikaly P."/>
        </authorList>
    </citation>
    <scope>NUCLEOTIDE SEQUENCE [LARGE SCALE GENOMIC DNA]</scope>
    <source>
        <strain evidence="8 9">2873</strain>
    </source>
</reference>
<dbReference type="Proteomes" id="UP000317155">
    <property type="component" value="Unassembled WGS sequence"/>
</dbReference>
<dbReference type="PANTHER" id="PTHR38102">
    <property type="entry name" value="PERIPLASMIC CHAPERONE SPY"/>
    <property type="match status" value="1"/>
</dbReference>
<dbReference type="OrthoDB" id="5406026at2"/>
<keyword evidence="5" id="KW-0175">Coiled coil</keyword>
<evidence type="ECO:0000256" key="2">
    <source>
        <dbReference type="ARBA" id="ARBA00008441"/>
    </source>
</evidence>
<proteinExistence type="inferred from homology"/>
<keyword evidence="9" id="KW-1185">Reference proteome</keyword>
<dbReference type="GO" id="GO:0051082">
    <property type="term" value="F:unfolded protein binding"/>
    <property type="evidence" value="ECO:0007669"/>
    <property type="project" value="TreeGrafter"/>
</dbReference>
<feature type="coiled-coil region" evidence="5">
    <location>
        <begin position="74"/>
        <end position="101"/>
    </location>
</feature>
<comment type="subcellular location">
    <subcellularLocation>
        <location evidence="1">Periplasm</location>
    </subcellularLocation>
</comment>
<gene>
    <name evidence="8" type="ORF">FL622_07750</name>
</gene>
<comment type="similarity">
    <text evidence="2">Belongs to the CpxP/Spy family.</text>
</comment>
<feature type="region of interest" description="Disordered" evidence="6">
    <location>
        <begin position="143"/>
        <end position="183"/>
    </location>
</feature>
<sequence length="183" mass="20295">MKTMKKSLLILLMTTLALAGSLGGALAQPGMGKGMKDGAPCRSCDDCGSARHPGRMAQALDLSEEQQTKIQAIIAEERQKVEPLRAQMAETRDEMRKLSNAESFDEAAVRVLAQKKAEIQTELSVAKARTHNLIQAELTPEQRELAEKMRPGMKDGRCGKGRFWDGERYSRRSGELPPWCPKR</sequence>
<evidence type="ECO:0000313" key="8">
    <source>
        <dbReference type="EMBL" id="TRO82463.1"/>
    </source>
</evidence>
<comment type="caution">
    <text evidence="8">The sequence shown here is derived from an EMBL/GenBank/DDBJ whole genome shotgun (WGS) entry which is preliminary data.</text>
</comment>
<evidence type="ECO:0000256" key="1">
    <source>
        <dbReference type="ARBA" id="ARBA00004418"/>
    </source>
</evidence>
<evidence type="ECO:0000313" key="9">
    <source>
        <dbReference type="Proteomes" id="UP000317155"/>
    </source>
</evidence>
<evidence type="ECO:0000256" key="3">
    <source>
        <dbReference type="ARBA" id="ARBA00022729"/>
    </source>
</evidence>
<evidence type="ECO:0000256" key="5">
    <source>
        <dbReference type="SAM" id="Coils"/>
    </source>
</evidence>
<feature type="signal peptide" evidence="7">
    <location>
        <begin position="1"/>
        <end position="27"/>
    </location>
</feature>
<evidence type="ECO:0000256" key="4">
    <source>
        <dbReference type="ARBA" id="ARBA00022764"/>
    </source>
</evidence>
<dbReference type="GO" id="GO:0030288">
    <property type="term" value="C:outer membrane-bounded periplasmic space"/>
    <property type="evidence" value="ECO:0007669"/>
    <property type="project" value="TreeGrafter"/>
</dbReference>
<dbReference type="PANTHER" id="PTHR38102:SF1">
    <property type="entry name" value="PERIPLASMIC CHAPERONE SPY"/>
    <property type="match status" value="1"/>
</dbReference>
<protein>
    <submittedName>
        <fullName evidence="8">Periplasmic heavy metal sensor</fullName>
    </submittedName>
</protein>
<organism evidence="8 9">
    <name type="scientific">Trichloromonas acetexigens</name>
    <dbReference type="NCBI Taxonomy" id="38815"/>
    <lineage>
        <taxon>Bacteria</taxon>
        <taxon>Pseudomonadati</taxon>
        <taxon>Thermodesulfobacteriota</taxon>
        <taxon>Desulfuromonadia</taxon>
        <taxon>Desulfuromonadales</taxon>
        <taxon>Trichloromonadaceae</taxon>
        <taxon>Trichloromonas</taxon>
    </lineage>
</organism>
<dbReference type="CDD" id="cd09916">
    <property type="entry name" value="CpxP_like"/>
    <property type="match status" value="1"/>
</dbReference>
<evidence type="ECO:0000256" key="7">
    <source>
        <dbReference type="SAM" id="SignalP"/>
    </source>
</evidence>
<dbReference type="Pfam" id="PF07813">
    <property type="entry name" value="LTXXQ"/>
    <property type="match status" value="1"/>
</dbReference>
<keyword evidence="4" id="KW-0574">Periplasm</keyword>
<feature type="chain" id="PRO_5021905324" evidence="7">
    <location>
        <begin position="28"/>
        <end position="183"/>
    </location>
</feature>
<dbReference type="RefSeq" id="WP_092057510.1">
    <property type="nucleotide sequence ID" value="NZ_FOJJ01000034.1"/>
</dbReference>
<accession>A0A550JH06</accession>
<evidence type="ECO:0000256" key="6">
    <source>
        <dbReference type="SAM" id="MobiDB-lite"/>
    </source>
</evidence>
<dbReference type="Gene3D" id="1.20.120.1490">
    <property type="match status" value="1"/>
</dbReference>
<keyword evidence="3 7" id="KW-0732">Signal</keyword>
<dbReference type="EMBL" id="VJVV01000004">
    <property type="protein sequence ID" value="TRO82463.1"/>
    <property type="molecule type" value="Genomic_DNA"/>
</dbReference>
<name>A0A550JH06_9BACT</name>